<gene>
    <name evidence="2" type="ORF">D6D24_09112</name>
</gene>
<evidence type="ECO:0000256" key="1">
    <source>
        <dbReference type="SAM" id="MobiDB-lite"/>
    </source>
</evidence>
<accession>A0A4S8VAS8</accession>
<dbReference type="EMBL" id="QZAJ01000587">
    <property type="protein sequence ID" value="THW08553.1"/>
    <property type="molecule type" value="Genomic_DNA"/>
</dbReference>
<sequence length="209" mass="22577">MPRVKAARVHQSIERPAGPAISSHLHAAAAPNPEGGQRPMPSILQPAMSFFGGPSSHRSSPRSSSAHHKSTRPVFPRPPSSSASFFSRNGGSSSYYKRRPRDGYVQSLIHKLKRLIQDLWDYARRHPLKAFMAVVVPLMSAGGALHSLLKQFGVRMPVAFDGVHSTRAGGYYGSSGYGDYEESGFGSMFGGGNAMDTVGSLMKVARVFM</sequence>
<name>A0A4S8VAS8_AURPU</name>
<comment type="caution">
    <text evidence="2">The sequence shown here is derived from an EMBL/GenBank/DDBJ whole genome shotgun (WGS) entry which is preliminary data.</text>
</comment>
<feature type="region of interest" description="Disordered" evidence="1">
    <location>
        <begin position="1"/>
        <end position="98"/>
    </location>
</feature>
<protein>
    <submittedName>
        <fullName evidence="2">Uncharacterized protein</fullName>
    </submittedName>
</protein>
<dbReference type="Proteomes" id="UP000308014">
    <property type="component" value="Unassembled WGS sequence"/>
</dbReference>
<evidence type="ECO:0000313" key="2">
    <source>
        <dbReference type="EMBL" id="THW08553.1"/>
    </source>
</evidence>
<organism evidence="2 3">
    <name type="scientific">Aureobasidium pullulans</name>
    <name type="common">Black yeast</name>
    <name type="synonym">Pullularia pullulans</name>
    <dbReference type="NCBI Taxonomy" id="5580"/>
    <lineage>
        <taxon>Eukaryota</taxon>
        <taxon>Fungi</taxon>
        <taxon>Dikarya</taxon>
        <taxon>Ascomycota</taxon>
        <taxon>Pezizomycotina</taxon>
        <taxon>Dothideomycetes</taxon>
        <taxon>Dothideomycetidae</taxon>
        <taxon>Dothideales</taxon>
        <taxon>Saccotheciaceae</taxon>
        <taxon>Aureobasidium</taxon>
    </lineage>
</organism>
<feature type="compositionally biased region" description="Low complexity" evidence="1">
    <location>
        <begin position="49"/>
        <end position="64"/>
    </location>
</feature>
<feature type="compositionally biased region" description="Low complexity" evidence="1">
    <location>
        <begin position="80"/>
        <end position="94"/>
    </location>
</feature>
<evidence type="ECO:0000313" key="3">
    <source>
        <dbReference type="Proteomes" id="UP000308014"/>
    </source>
</evidence>
<dbReference type="AlphaFoldDB" id="A0A4S8VAS8"/>
<proteinExistence type="predicted"/>
<reference evidence="2 3" key="1">
    <citation type="submission" date="2018-10" db="EMBL/GenBank/DDBJ databases">
        <title>Fifty Aureobasidium pullulans genomes reveal a recombining polyextremotolerant generalist.</title>
        <authorList>
            <person name="Gostincar C."/>
            <person name="Turk M."/>
            <person name="Zajc J."/>
            <person name="Gunde-Cimerman N."/>
        </authorList>
    </citation>
    <scope>NUCLEOTIDE SEQUENCE [LARGE SCALE GENOMIC DNA]</scope>
    <source>
        <strain evidence="2 3">EXF-11318</strain>
    </source>
</reference>